<accession>A0A8S1CD09</accession>
<dbReference type="PANTHER" id="PTHR13664">
    <property type="entry name" value="BECLIN 1-ASSOCIATED AUTOPHAGY-RELATED KEY REGULATOR"/>
    <property type="match status" value="1"/>
</dbReference>
<feature type="coiled-coil region" evidence="2">
    <location>
        <begin position="130"/>
        <end position="157"/>
    </location>
</feature>
<dbReference type="GO" id="GO:0035032">
    <property type="term" value="C:phosphatidylinositol 3-kinase complex, class III"/>
    <property type="evidence" value="ECO:0007669"/>
    <property type="project" value="TreeGrafter"/>
</dbReference>
<dbReference type="OrthoDB" id="16772at2759"/>
<dbReference type="AlphaFoldDB" id="A0A8S1CD09"/>
<proteinExistence type="predicted"/>
<evidence type="ECO:0000313" key="3">
    <source>
        <dbReference type="EMBL" id="CAB3366275.1"/>
    </source>
</evidence>
<dbReference type="GO" id="GO:0009267">
    <property type="term" value="P:cellular response to starvation"/>
    <property type="evidence" value="ECO:0007669"/>
    <property type="project" value="TreeGrafter"/>
</dbReference>
<dbReference type="GO" id="GO:0097629">
    <property type="term" value="C:extrinsic component of omegasome membrane"/>
    <property type="evidence" value="ECO:0007669"/>
    <property type="project" value="TreeGrafter"/>
</dbReference>
<organism evidence="3 4">
    <name type="scientific">Cloeon dipterum</name>
    <dbReference type="NCBI Taxonomy" id="197152"/>
    <lineage>
        <taxon>Eukaryota</taxon>
        <taxon>Metazoa</taxon>
        <taxon>Ecdysozoa</taxon>
        <taxon>Arthropoda</taxon>
        <taxon>Hexapoda</taxon>
        <taxon>Insecta</taxon>
        <taxon>Pterygota</taxon>
        <taxon>Palaeoptera</taxon>
        <taxon>Ephemeroptera</taxon>
        <taxon>Pisciforma</taxon>
        <taxon>Baetidae</taxon>
        <taxon>Cloeon</taxon>
    </lineage>
</organism>
<evidence type="ECO:0000256" key="1">
    <source>
        <dbReference type="ARBA" id="ARBA00023054"/>
    </source>
</evidence>
<dbReference type="GO" id="GO:0005776">
    <property type="term" value="C:autophagosome"/>
    <property type="evidence" value="ECO:0007669"/>
    <property type="project" value="TreeGrafter"/>
</dbReference>
<dbReference type="InterPro" id="IPR018791">
    <property type="entry name" value="UV_resistance/autophagy_Atg14"/>
</dbReference>
<name>A0A8S1CD09_9INSE</name>
<evidence type="ECO:0008006" key="5">
    <source>
        <dbReference type="Google" id="ProtNLM"/>
    </source>
</evidence>
<dbReference type="Proteomes" id="UP000494165">
    <property type="component" value="Unassembled WGS sequence"/>
</dbReference>
<dbReference type="GO" id="GO:0000045">
    <property type="term" value="P:autophagosome assembly"/>
    <property type="evidence" value="ECO:0007669"/>
    <property type="project" value="TreeGrafter"/>
</dbReference>
<dbReference type="PANTHER" id="PTHR13664:SF0">
    <property type="entry name" value="BECLIN 1-ASSOCIATED AUTOPHAGY-RELATED KEY REGULATOR"/>
    <property type="match status" value="1"/>
</dbReference>
<dbReference type="GO" id="GO:0043495">
    <property type="term" value="F:protein-membrane adaptor activity"/>
    <property type="evidence" value="ECO:0007669"/>
    <property type="project" value="TreeGrafter"/>
</dbReference>
<protein>
    <recommendedName>
        <fullName evidence="5">Beclin 1-associated autophagy-related key regulator</fullName>
    </recommendedName>
</protein>
<keyword evidence="4" id="KW-1185">Reference proteome</keyword>
<evidence type="ECO:0000313" key="4">
    <source>
        <dbReference type="Proteomes" id="UP000494165"/>
    </source>
</evidence>
<gene>
    <name evidence="3" type="ORF">CLODIP_2_CD01469</name>
</gene>
<keyword evidence="1 2" id="KW-0175">Coiled coil</keyword>
<comment type="caution">
    <text evidence="3">The sequence shown here is derived from an EMBL/GenBank/DDBJ whole genome shotgun (WGS) entry which is preliminary data.</text>
</comment>
<dbReference type="EMBL" id="CADEPI010000024">
    <property type="protein sequence ID" value="CAB3366275.1"/>
    <property type="molecule type" value="Genomic_DNA"/>
</dbReference>
<dbReference type="GO" id="GO:0000423">
    <property type="term" value="P:mitophagy"/>
    <property type="evidence" value="ECO:0007669"/>
    <property type="project" value="TreeGrafter"/>
</dbReference>
<dbReference type="Pfam" id="PF10186">
    <property type="entry name" value="ATG14"/>
    <property type="match status" value="1"/>
</dbReference>
<dbReference type="GO" id="GO:0097632">
    <property type="term" value="C:extrinsic component of phagophore assembly site membrane"/>
    <property type="evidence" value="ECO:0007669"/>
    <property type="project" value="TreeGrafter"/>
</dbReference>
<evidence type="ECO:0000256" key="2">
    <source>
        <dbReference type="SAM" id="Coils"/>
    </source>
</evidence>
<feature type="coiled-coil region" evidence="2">
    <location>
        <begin position="36"/>
        <end position="80"/>
    </location>
</feature>
<reference evidence="3 4" key="1">
    <citation type="submission" date="2020-04" db="EMBL/GenBank/DDBJ databases">
        <authorList>
            <person name="Alioto T."/>
            <person name="Alioto T."/>
            <person name="Gomez Garrido J."/>
        </authorList>
    </citation>
    <scope>NUCLEOTIDE SEQUENCE [LARGE SCALE GENOMIC DNA]</scope>
</reference>
<dbReference type="GO" id="GO:0035014">
    <property type="term" value="F:phosphatidylinositol 3-kinase regulator activity"/>
    <property type="evidence" value="ECO:0007669"/>
    <property type="project" value="TreeGrafter"/>
</dbReference>
<sequence>MWCRKCVLLEVARNRGRCGICDRQNVSEPESFVEDFSEMQVQLQRKKRLRAELQESCEAILKKKERAEKLRKDVDACKERITLLKSISSRCKNNVISNRAKARDLTRENKLRSDRLPVYESKVNRLAELVQGSNAKLETSRRELQALQQLIKSVVQRRAEQLLKFIFPITEFIPQCKSEHSDGMEKIPFEIAEASQMTFVRGQWVGSDSSGEVHHCIVAPILPTSGDYSAYNMWIATNKDGVHGAGVSTDKIELNSAYSITAALTYTAQLVNVLAFYLDVRLPKKQHYSDFCKAEMTDQQFARRVARLNANVLHLCFSQNIPPSVLHPTRTLHNVLQLFNKDVSDLGRQGHVEVDTDLISSLEDQLIRDLEAFEGDDDETCSDGDDGDCLPGGWESVPSLPYQETGAGALTDSRALVSAHGSVVNTSVAGGLVTSAAATLASFWRGWTAGGNR</sequence>
<dbReference type="GO" id="GO:0016240">
    <property type="term" value="P:autophagosome membrane docking"/>
    <property type="evidence" value="ECO:0007669"/>
    <property type="project" value="TreeGrafter"/>
</dbReference>